<sequence length="88" mass="10230">MRRQDCPANAAPEQRKRLRFYPNRGQDRSIDRGPSLRDPVEQRFARFRQTYTPGPWCPTNIADGAEAGGNWFLSGETGNESWRFKTRE</sequence>
<organism evidence="2 3">
    <name type="scientific">Antarctobacter heliothermus</name>
    <dbReference type="NCBI Taxonomy" id="74033"/>
    <lineage>
        <taxon>Bacteria</taxon>
        <taxon>Pseudomonadati</taxon>
        <taxon>Pseudomonadota</taxon>
        <taxon>Alphaproteobacteria</taxon>
        <taxon>Rhodobacterales</taxon>
        <taxon>Roseobacteraceae</taxon>
        <taxon>Antarctobacter</taxon>
    </lineage>
</organism>
<name>A0A222EAQ5_9RHOB</name>
<proteinExistence type="predicted"/>
<reference evidence="2 3" key="1">
    <citation type="submission" date="2017-07" db="EMBL/GenBank/DDBJ databases">
        <title>Genome Sequence of Antarctobacter heliothermus Strain SMS3 Isolated from a culture of the Diatom Skeletonema marinoi.</title>
        <authorList>
            <person name="Topel M."/>
            <person name="Pinder M.I.M."/>
            <person name="Johansson O.N."/>
            <person name="Kourtchenko O."/>
            <person name="Godhe A."/>
            <person name="Clarke A.K."/>
        </authorList>
    </citation>
    <scope>NUCLEOTIDE SEQUENCE [LARGE SCALE GENOMIC DNA]</scope>
    <source>
        <strain evidence="2 3">SMS3</strain>
        <plasmid evidence="3">Plasmid psms3-1</plasmid>
    </source>
</reference>
<keyword evidence="2" id="KW-0614">Plasmid</keyword>
<gene>
    <name evidence="2" type="ORF">ANTHELSMS3_04884</name>
</gene>
<keyword evidence="3" id="KW-1185">Reference proteome</keyword>
<dbReference type="RefSeq" id="WP_094037388.1">
    <property type="nucleotide sequence ID" value="NZ_CP022541.1"/>
</dbReference>
<geneLocation type="plasmid" evidence="3">
    <name>psms3-1</name>
</geneLocation>
<dbReference type="KEGG" id="aht:ANTHELSMS3_04884"/>
<protein>
    <submittedName>
        <fullName evidence="2">Uncharacterized protein</fullName>
    </submittedName>
</protein>
<feature type="region of interest" description="Disordered" evidence="1">
    <location>
        <begin position="1"/>
        <end position="39"/>
    </location>
</feature>
<dbReference type="AlphaFoldDB" id="A0A222EAQ5"/>
<dbReference type="Proteomes" id="UP000203589">
    <property type="component" value="Plasmid pSMS3-1"/>
</dbReference>
<evidence type="ECO:0000313" key="2">
    <source>
        <dbReference type="EMBL" id="ASP23274.1"/>
    </source>
</evidence>
<accession>A0A222EAQ5</accession>
<evidence type="ECO:0000313" key="3">
    <source>
        <dbReference type="Proteomes" id="UP000203589"/>
    </source>
</evidence>
<dbReference type="EMBL" id="CP022541">
    <property type="protein sequence ID" value="ASP23274.1"/>
    <property type="molecule type" value="Genomic_DNA"/>
</dbReference>
<evidence type="ECO:0000256" key="1">
    <source>
        <dbReference type="SAM" id="MobiDB-lite"/>
    </source>
</evidence>
<feature type="compositionally biased region" description="Basic and acidic residues" evidence="1">
    <location>
        <begin position="25"/>
        <end position="39"/>
    </location>
</feature>